<dbReference type="OrthoDB" id="329272at2759"/>
<sequence>MNVELLKLHENDEYLNECCSLLNEEWPRSETARMHFLSKSNDKLPISFILIDKQSNCVIAHLRVKKDVLSDAAVIESVVVKRERRGKGYGKYIMNKAEQFIKQIGFTTIKLTTKDKVSFYEKLGYQNISDCKTYVCFGNITILWKQI</sequence>
<protein>
    <submittedName>
        <fullName evidence="2">N-acetyltransferase 6-like protein</fullName>
    </submittedName>
</protein>
<dbReference type="InterPro" id="IPR039840">
    <property type="entry name" value="NAA80"/>
</dbReference>
<dbReference type="PROSITE" id="PS51186">
    <property type="entry name" value="GNAT"/>
    <property type="match status" value="1"/>
</dbReference>
<dbReference type="EMBL" id="NCKV01003020">
    <property type="protein sequence ID" value="RWS26143.1"/>
    <property type="molecule type" value="Genomic_DNA"/>
</dbReference>
<feature type="domain" description="N-acetyltransferase" evidence="1">
    <location>
        <begin position="3"/>
        <end position="147"/>
    </location>
</feature>
<dbReference type="GO" id="GO:0005737">
    <property type="term" value="C:cytoplasm"/>
    <property type="evidence" value="ECO:0007669"/>
    <property type="project" value="TreeGrafter"/>
</dbReference>
<dbReference type="Pfam" id="PF00583">
    <property type="entry name" value="Acetyltransf_1"/>
    <property type="match status" value="1"/>
</dbReference>
<dbReference type="CDD" id="cd04301">
    <property type="entry name" value="NAT_SF"/>
    <property type="match status" value="1"/>
</dbReference>
<dbReference type="Proteomes" id="UP000288716">
    <property type="component" value="Unassembled WGS sequence"/>
</dbReference>
<evidence type="ECO:0000313" key="3">
    <source>
        <dbReference type="Proteomes" id="UP000288716"/>
    </source>
</evidence>
<name>A0A443SF47_9ACAR</name>
<dbReference type="VEuPathDB" id="VectorBase:LDEU005898"/>
<dbReference type="STRING" id="299467.A0A443SF47"/>
<dbReference type="PANTHER" id="PTHR13538">
    <property type="entry name" value="N-ACETYLTRANSFERASE 6"/>
    <property type="match status" value="1"/>
</dbReference>
<dbReference type="InterPro" id="IPR016181">
    <property type="entry name" value="Acyl_CoA_acyltransferase"/>
</dbReference>
<dbReference type="GO" id="GO:1905502">
    <property type="term" value="F:acetyl-CoA binding"/>
    <property type="evidence" value="ECO:0007669"/>
    <property type="project" value="TreeGrafter"/>
</dbReference>
<dbReference type="AlphaFoldDB" id="A0A443SF47"/>
<comment type="caution">
    <text evidence="2">The sequence shown here is derived from an EMBL/GenBank/DDBJ whole genome shotgun (WGS) entry which is preliminary data.</text>
</comment>
<organism evidence="2 3">
    <name type="scientific">Leptotrombidium deliense</name>
    <dbReference type="NCBI Taxonomy" id="299467"/>
    <lineage>
        <taxon>Eukaryota</taxon>
        <taxon>Metazoa</taxon>
        <taxon>Ecdysozoa</taxon>
        <taxon>Arthropoda</taxon>
        <taxon>Chelicerata</taxon>
        <taxon>Arachnida</taxon>
        <taxon>Acari</taxon>
        <taxon>Acariformes</taxon>
        <taxon>Trombidiformes</taxon>
        <taxon>Prostigmata</taxon>
        <taxon>Anystina</taxon>
        <taxon>Parasitengona</taxon>
        <taxon>Trombiculoidea</taxon>
        <taxon>Trombiculidae</taxon>
        <taxon>Leptotrombidium</taxon>
    </lineage>
</organism>
<keyword evidence="2" id="KW-0808">Transferase</keyword>
<dbReference type="SUPFAM" id="SSF55729">
    <property type="entry name" value="Acyl-CoA N-acyltransferases (Nat)"/>
    <property type="match status" value="1"/>
</dbReference>
<dbReference type="Gene3D" id="3.40.630.30">
    <property type="match status" value="1"/>
</dbReference>
<reference evidence="2 3" key="1">
    <citation type="journal article" date="2018" name="Gigascience">
        <title>Genomes of trombidid mites reveal novel predicted allergens and laterally-transferred genes associated with secondary metabolism.</title>
        <authorList>
            <person name="Dong X."/>
            <person name="Chaisiri K."/>
            <person name="Xia D."/>
            <person name="Armstrong S.D."/>
            <person name="Fang Y."/>
            <person name="Donnelly M.J."/>
            <person name="Kadowaki T."/>
            <person name="McGarry J.W."/>
            <person name="Darby A.C."/>
            <person name="Makepeace B.L."/>
        </authorList>
    </citation>
    <scope>NUCLEOTIDE SEQUENCE [LARGE SCALE GENOMIC DNA]</scope>
    <source>
        <strain evidence="2">UoL-UT</strain>
    </source>
</reference>
<keyword evidence="3" id="KW-1185">Reference proteome</keyword>
<evidence type="ECO:0000259" key="1">
    <source>
        <dbReference type="PROSITE" id="PS51186"/>
    </source>
</evidence>
<accession>A0A443SF47</accession>
<gene>
    <name evidence="2" type="ORF">B4U80_02902</name>
</gene>
<dbReference type="GO" id="GO:0008080">
    <property type="term" value="F:N-acetyltransferase activity"/>
    <property type="evidence" value="ECO:0007669"/>
    <property type="project" value="InterPro"/>
</dbReference>
<dbReference type="InterPro" id="IPR000182">
    <property type="entry name" value="GNAT_dom"/>
</dbReference>
<dbReference type="PANTHER" id="PTHR13538:SF4">
    <property type="entry name" value="N-ALPHA-ACETYLTRANSFERASE 80"/>
    <property type="match status" value="1"/>
</dbReference>
<proteinExistence type="predicted"/>
<evidence type="ECO:0000313" key="2">
    <source>
        <dbReference type="EMBL" id="RWS26143.1"/>
    </source>
</evidence>